<dbReference type="Pfam" id="PF12802">
    <property type="entry name" value="MarR_2"/>
    <property type="match status" value="1"/>
</dbReference>
<gene>
    <name evidence="2" type="ORF">HNP33_000119</name>
</gene>
<sequence>MTKGIVVNTPLDRTYTHRLHALAKITDRATQQAYEEDVGIPISEGRCLAAIGAFHPLSVNDLAMRANLNKAQASRSTQALVDQGMVLKLASEVDGRGVVLTLTPKGQEQWVKVMEVVARRNQEILAGLTADEQAQLDVLLDRLLQHARKTSLPE</sequence>
<evidence type="ECO:0000313" key="2">
    <source>
        <dbReference type="EMBL" id="MBB6576071.1"/>
    </source>
</evidence>
<name>A0ABR6RA95_9BURK</name>
<dbReference type="PANTHER" id="PTHR33164:SF57">
    <property type="entry name" value="MARR-FAMILY TRANSCRIPTIONAL REGULATOR"/>
    <property type="match status" value="1"/>
</dbReference>
<dbReference type="SUPFAM" id="SSF46785">
    <property type="entry name" value="Winged helix' DNA-binding domain"/>
    <property type="match status" value="1"/>
</dbReference>
<dbReference type="EMBL" id="JACHKZ010000001">
    <property type="protein sequence ID" value="MBB6576071.1"/>
    <property type="molecule type" value="Genomic_DNA"/>
</dbReference>
<reference evidence="2 3" key="1">
    <citation type="submission" date="2020-08" db="EMBL/GenBank/DDBJ databases">
        <title>Functional genomics of gut bacteria from endangered species of beetles.</title>
        <authorList>
            <person name="Carlos-Shanley C."/>
        </authorList>
    </citation>
    <scope>NUCLEOTIDE SEQUENCE [LARGE SCALE GENOMIC DNA]</scope>
    <source>
        <strain evidence="2 3">S00124</strain>
    </source>
</reference>
<dbReference type="PRINTS" id="PR00598">
    <property type="entry name" value="HTHMARR"/>
</dbReference>
<accession>A0ABR6RA95</accession>
<dbReference type="InterPro" id="IPR036390">
    <property type="entry name" value="WH_DNA-bd_sf"/>
</dbReference>
<dbReference type="Proteomes" id="UP000562492">
    <property type="component" value="Unassembled WGS sequence"/>
</dbReference>
<dbReference type="Gene3D" id="1.10.10.10">
    <property type="entry name" value="Winged helix-like DNA-binding domain superfamily/Winged helix DNA-binding domain"/>
    <property type="match status" value="1"/>
</dbReference>
<protein>
    <submittedName>
        <fullName evidence="2">DNA-binding MarR family transcriptional regulator</fullName>
    </submittedName>
</protein>
<dbReference type="SMART" id="SM00347">
    <property type="entry name" value="HTH_MARR"/>
    <property type="match status" value="1"/>
</dbReference>
<dbReference type="PROSITE" id="PS50995">
    <property type="entry name" value="HTH_MARR_2"/>
    <property type="match status" value="1"/>
</dbReference>
<dbReference type="GO" id="GO:0003677">
    <property type="term" value="F:DNA binding"/>
    <property type="evidence" value="ECO:0007669"/>
    <property type="project" value="UniProtKB-KW"/>
</dbReference>
<evidence type="ECO:0000259" key="1">
    <source>
        <dbReference type="PROSITE" id="PS50995"/>
    </source>
</evidence>
<keyword evidence="3" id="KW-1185">Reference proteome</keyword>
<dbReference type="RefSeq" id="WP_221451952.1">
    <property type="nucleotide sequence ID" value="NZ_JACHKZ010000001.1"/>
</dbReference>
<organism evidence="2 3">
    <name type="scientific">Comamonas odontotermitis</name>
    <dbReference type="NCBI Taxonomy" id="379895"/>
    <lineage>
        <taxon>Bacteria</taxon>
        <taxon>Pseudomonadati</taxon>
        <taxon>Pseudomonadota</taxon>
        <taxon>Betaproteobacteria</taxon>
        <taxon>Burkholderiales</taxon>
        <taxon>Comamonadaceae</taxon>
        <taxon>Comamonas</taxon>
    </lineage>
</organism>
<keyword evidence="2" id="KW-0238">DNA-binding</keyword>
<dbReference type="InterPro" id="IPR036388">
    <property type="entry name" value="WH-like_DNA-bd_sf"/>
</dbReference>
<proteinExistence type="predicted"/>
<evidence type="ECO:0000313" key="3">
    <source>
        <dbReference type="Proteomes" id="UP000562492"/>
    </source>
</evidence>
<dbReference type="InterPro" id="IPR039422">
    <property type="entry name" value="MarR/SlyA-like"/>
</dbReference>
<feature type="domain" description="HTH marR-type" evidence="1">
    <location>
        <begin position="12"/>
        <end position="145"/>
    </location>
</feature>
<dbReference type="PANTHER" id="PTHR33164">
    <property type="entry name" value="TRANSCRIPTIONAL REGULATOR, MARR FAMILY"/>
    <property type="match status" value="1"/>
</dbReference>
<comment type="caution">
    <text evidence="2">The sequence shown here is derived from an EMBL/GenBank/DDBJ whole genome shotgun (WGS) entry which is preliminary data.</text>
</comment>
<dbReference type="InterPro" id="IPR000835">
    <property type="entry name" value="HTH_MarR-typ"/>
</dbReference>